<evidence type="ECO:0000313" key="2">
    <source>
        <dbReference type="EMBL" id="MWB93475.1"/>
    </source>
</evidence>
<evidence type="ECO:0000313" key="3">
    <source>
        <dbReference type="Proteomes" id="UP000471501"/>
    </source>
</evidence>
<keyword evidence="3" id="KW-1185">Reference proteome</keyword>
<reference evidence="2 3" key="1">
    <citation type="submission" date="2019-12" db="EMBL/GenBank/DDBJ databases">
        <authorList>
            <person name="Kim Y.S."/>
        </authorList>
    </citation>
    <scope>NUCLEOTIDE SEQUENCE [LARGE SCALE GENOMIC DNA]</scope>
    <source>
        <strain evidence="2 3">GA093</strain>
    </source>
</reference>
<feature type="signal peptide" evidence="1">
    <location>
        <begin position="1"/>
        <end position="19"/>
    </location>
</feature>
<feature type="chain" id="PRO_5026190785" evidence="1">
    <location>
        <begin position="20"/>
        <end position="123"/>
    </location>
</feature>
<gene>
    <name evidence="2" type="ORF">GON26_03825</name>
</gene>
<protein>
    <submittedName>
        <fullName evidence="2">Uncharacterized protein</fullName>
    </submittedName>
</protein>
<dbReference type="Proteomes" id="UP000471501">
    <property type="component" value="Unassembled WGS sequence"/>
</dbReference>
<accession>A0A6I4NLK7</accession>
<dbReference type="AlphaFoldDB" id="A0A6I4NLK7"/>
<evidence type="ECO:0000256" key="1">
    <source>
        <dbReference type="SAM" id="SignalP"/>
    </source>
</evidence>
<dbReference type="RefSeq" id="WP_160373405.1">
    <property type="nucleotide sequence ID" value="NZ_WSTB01000002.1"/>
</dbReference>
<keyword evidence="1" id="KW-0732">Signal</keyword>
<organism evidence="2 3">
    <name type="scientific">Flavobacterium hydrocarbonoxydans</name>
    <dbReference type="NCBI Taxonomy" id="2683249"/>
    <lineage>
        <taxon>Bacteria</taxon>
        <taxon>Pseudomonadati</taxon>
        <taxon>Bacteroidota</taxon>
        <taxon>Flavobacteriia</taxon>
        <taxon>Flavobacteriales</taxon>
        <taxon>Flavobacteriaceae</taxon>
        <taxon>Flavobacterium</taxon>
    </lineage>
</organism>
<proteinExistence type="predicted"/>
<comment type="caution">
    <text evidence="2">The sequence shown here is derived from an EMBL/GenBank/DDBJ whole genome shotgun (WGS) entry which is preliminary data.</text>
</comment>
<dbReference type="EMBL" id="WSTB01000002">
    <property type="protein sequence ID" value="MWB93475.1"/>
    <property type="molecule type" value="Genomic_DNA"/>
</dbReference>
<sequence length="123" mass="14293">MKNFSRYLIALFLAFVVMANDTSVHSHSNAAAYYQSSFVIAKKELKFRTAPLFVFNQIKVIAKISFSTFFSFLNFETVCSFQIRILQKSQKQLHQNLSSFINQFVFMNEIITSNNTYKSLYKA</sequence>
<name>A0A6I4NLK7_9FLAO</name>